<feature type="region of interest" description="Disordered" evidence="1">
    <location>
        <begin position="1"/>
        <end position="39"/>
    </location>
</feature>
<keyword evidence="3" id="KW-1185">Reference proteome</keyword>
<gene>
    <name evidence="2" type="ORF">GCM10022232_19680</name>
</gene>
<sequence length="66" mass="6554">MQAGAAPEAVTTGTVTDPTRATAPATAKSTERGGCRMSESLQFGRVVTDASTDGIAPTGVNEASAK</sequence>
<protein>
    <submittedName>
        <fullName evidence="2">Uncharacterized protein</fullName>
    </submittedName>
</protein>
<evidence type="ECO:0000313" key="2">
    <source>
        <dbReference type="EMBL" id="GAA3986657.1"/>
    </source>
</evidence>
<reference evidence="3" key="1">
    <citation type="journal article" date="2019" name="Int. J. Syst. Evol. Microbiol.">
        <title>The Global Catalogue of Microorganisms (GCM) 10K type strain sequencing project: providing services to taxonomists for standard genome sequencing and annotation.</title>
        <authorList>
            <consortium name="The Broad Institute Genomics Platform"/>
            <consortium name="The Broad Institute Genome Sequencing Center for Infectious Disease"/>
            <person name="Wu L."/>
            <person name="Ma J."/>
        </authorList>
    </citation>
    <scope>NUCLEOTIDE SEQUENCE [LARGE SCALE GENOMIC DNA]</scope>
    <source>
        <strain evidence="3">JCM 16924</strain>
    </source>
</reference>
<name>A0ABP7QQU4_9ACTN</name>
<evidence type="ECO:0000256" key="1">
    <source>
        <dbReference type="SAM" id="MobiDB-lite"/>
    </source>
</evidence>
<accession>A0ABP7QQU4</accession>
<dbReference type="EMBL" id="BAAAZX010000004">
    <property type="protein sequence ID" value="GAA3986657.1"/>
    <property type="molecule type" value="Genomic_DNA"/>
</dbReference>
<dbReference type="Proteomes" id="UP001500456">
    <property type="component" value="Unassembled WGS sequence"/>
</dbReference>
<organism evidence="2 3">
    <name type="scientific">Streptomyces plumbiresistens</name>
    <dbReference type="NCBI Taxonomy" id="511811"/>
    <lineage>
        <taxon>Bacteria</taxon>
        <taxon>Bacillati</taxon>
        <taxon>Actinomycetota</taxon>
        <taxon>Actinomycetes</taxon>
        <taxon>Kitasatosporales</taxon>
        <taxon>Streptomycetaceae</taxon>
        <taxon>Streptomyces</taxon>
    </lineage>
</organism>
<proteinExistence type="predicted"/>
<evidence type="ECO:0000313" key="3">
    <source>
        <dbReference type="Proteomes" id="UP001500456"/>
    </source>
</evidence>
<comment type="caution">
    <text evidence="2">The sequence shown here is derived from an EMBL/GenBank/DDBJ whole genome shotgun (WGS) entry which is preliminary data.</text>
</comment>
<feature type="compositionally biased region" description="Low complexity" evidence="1">
    <location>
        <begin position="14"/>
        <end position="28"/>
    </location>
</feature>